<feature type="transmembrane region" description="Helical" evidence="2">
    <location>
        <begin position="7"/>
        <end position="25"/>
    </location>
</feature>
<protein>
    <recommendedName>
        <fullName evidence="3">DUF4340 domain-containing protein</fullName>
    </recommendedName>
</protein>
<dbReference type="KEGG" id="amr:AM1_2967"/>
<proteinExistence type="predicted"/>
<accession>B0CBH8</accession>
<gene>
    <name evidence="4" type="ordered locus">AM1_2967</name>
</gene>
<sequence>MKLKSTTMILLCTAIVGGVGVFLWISSQDTPEEITEQQEQVLKLFQFNEDQVATLTVRTPQLALVFERSKQSFPHTWRMKKPQDKPADEAAIVFLLNLLATTKSPRTLSVEPTRQKEFGFEKSPGNVKVVLKNKQTHTLVLGGQDPTESFIYAQVDPDLDSGQNLQVVLVPTSFVSAIDRPLTEWQAPTKPDQPAAPAVPPTPSIDPGPSIPLPPPQVPQ</sequence>
<dbReference type="HOGENOM" id="CLU_085045_0_0_3"/>
<organism evidence="4 5">
    <name type="scientific">Acaryochloris marina (strain MBIC 11017)</name>
    <dbReference type="NCBI Taxonomy" id="329726"/>
    <lineage>
        <taxon>Bacteria</taxon>
        <taxon>Bacillati</taxon>
        <taxon>Cyanobacteriota</taxon>
        <taxon>Cyanophyceae</taxon>
        <taxon>Acaryochloridales</taxon>
        <taxon>Acaryochloridaceae</taxon>
        <taxon>Acaryochloris</taxon>
    </lineage>
</organism>
<keyword evidence="2" id="KW-0812">Transmembrane</keyword>
<dbReference type="Pfam" id="PF14238">
    <property type="entry name" value="DUF4340"/>
    <property type="match status" value="1"/>
</dbReference>
<dbReference type="EMBL" id="CP000828">
    <property type="protein sequence ID" value="ABW27963.1"/>
    <property type="molecule type" value="Genomic_DNA"/>
</dbReference>
<feature type="region of interest" description="Disordered" evidence="1">
    <location>
        <begin position="183"/>
        <end position="220"/>
    </location>
</feature>
<keyword evidence="5" id="KW-1185">Reference proteome</keyword>
<reference evidence="4 5" key="1">
    <citation type="journal article" date="2008" name="Proc. Natl. Acad. Sci. U.S.A.">
        <title>Niche adaptation and genome expansion in the chlorophyll d-producing cyanobacterium Acaryochloris marina.</title>
        <authorList>
            <person name="Swingley W.D."/>
            <person name="Chen M."/>
            <person name="Cheung P.C."/>
            <person name="Conrad A.L."/>
            <person name="Dejesa L.C."/>
            <person name="Hao J."/>
            <person name="Honchak B.M."/>
            <person name="Karbach L.E."/>
            <person name="Kurdoglu A."/>
            <person name="Lahiri S."/>
            <person name="Mastrian S.D."/>
            <person name="Miyashita H."/>
            <person name="Page L."/>
            <person name="Ramakrishna P."/>
            <person name="Satoh S."/>
            <person name="Sattley W.M."/>
            <person name="Shimada Y."/>
            <person name="Taylor H.L."/>
            <person name="Tomo T."/>
            <person name="Tsuchiya T."/>
            <person name="Wang Z.T."/>
            <person name="Raymond J."/>
            <person name="Mimuro M."/>
            <person name="Blankenship R.E."/>
            <person name="Touchman J.W."/>
        </authorList>
    </citation>
    <scope>NUCLEOTIDE SEQUENCE [LARGE SCALE GENOMIC DNA]</scope>
    <source>
        <strain evidence="5">MBIC 11017</strain>
    </source>
</reference>
<dbReference type="AlphaFoldDB" id="B0CBH8"/>
<keyword evidence="2" id="KW-1133">Transmembrane helix</keyword>
<feature type="compositionally biased region" description="Pro residues" evidence="1">
    <location>
        <begin position="197"/>
        <end position="220"/>
    </location>
</feature>
<dbReference type="eggNOG" id="COG3170">
    <property type="taxonomic scope" value="Bacteria"/>
</dbReference>
<dbReference type="Proteomes" id="UP000000268">
    <property type="component" value="Chromosome"/>
</dbReference>
<name>B0CBH8_ACAM1</name>
<dbReference type="InterPro" id="IPR025641">
    <property type="entry name" value="DUF4340"/>
</dbReference>
<evidence type="ECO:0000313" key="4">
    <source>
        <dbReference type="EMBL" id="ABW27963.1"/>
    </source>
</evidence>
<evidence type="ECO:0000259" key="3">
    <source>
        <dbReference type="Pfam" id="PF14238"/>
    </source>
</evidence>
<evidence type="ECO:0000313" key="5">
    <source>
        <dbReference type="Proteomes" id="UP000000268"/>
    </source>
</evidence>
<evidence type="ECO:0000256" key="2">
    <source>
        <dbReference type="SAM" id="Phobius"/>
    </source>
</evidence>
<dbReference type="STRING" id="329726.AM1_2967"/>
<keyword evidence="2" id="KW-0472">Membrane</keyword>
<evidence type="ECO:0000256" key="1">
    <source>
        <dbReference type="SAM" id="MobiDB-lite"/>
    </source>
</evidence>
<feature type="domain" description="DUF4340" evidence="3">
    <location>
        <begin position="77"/>
        <end position="187"/>
    </location>
</feature>